<organism evidence="2 3">
    <name type="scientific">Helianthus annuus</name>
    <name type="common">Common sunflower</name>
    <dbReference type="NCBI Taxonomy" id="4232"/>
    <lineage>
        <taxon>Eukaryota</taxon>
        <taxon>Viridiplantae</taxon>
        <taxon>Streptophyta</taxon>
        <taxon>Embryophyta</taxon>
        <taxon>Tracheophyta</taxon>
        <taxon>Spermatophyta</taxon>
        <taxon>Magnoliopsida</taxon>
        <taxon>eudicotyledons</taxon>
        <taxon>Gunneridae</taxon>
        <taxon>Pentapetalae</taxon>
        <taxon>asterids</taxon>
        <taxon>campanulids</taxon>
        <taxon>Asterales</taxon>
        <taxon>Asteraceae</taxon>
        <taxon>Asteroideae</taxon>
        <taxon>Heliantheae alliance</taxon>
        <taxon>Heliantheae</taxon>
        <taxon>Helianthus</taxon>
    </lineage>
</organism>
<reference evidence="2" key="2">
    <citation type="submission" date="2020-06" db="EMBL/GenBank/DDBJ databases">
        <title>Helianthus annuus Genome sequencing and assembly Release 2.</title>
        <authorList>
            <person name="Gouzy J."/>
            <person name="Langlade N."/>
            <person name="Munos S."/>
        </authorList>
    </citation>
    <scope>NUCLEOTIDE SEQUENCE</scope>
    <source>
        <tissue evidence="2">Leaves</tissue>
    </source>
</reference>
<comment type="caution">
    <text evidence="2">The sequence shown here is derived from an EMBL/GenBank/DDBJ whole genome shotgun (WGS) entry which is preliminary data.</text>
</comment>
<protein>
    <submittedName>
        <fullName evidence="2">Uncharacterized protein</fullName>
    </submittedName>
</protein>
<sequence length="49" mass="5585">MSNLATNCDLILLLCLRDLLHGFLLGWFFIFIFLLSNQPIATAFLLTVK</sequence>
<reference evidence="2" key="1">
    <citation type="journal article" date="2017" name="Nature">
        <title>The sunflower genome provides insights into oil metabolism, flowering and Asterid evolution.</title>
        <authorList>
            <person name="Badouin H."/>
            <person name="Gouzy J."/>
            <person name="Grassa C.J."/>
            <person name="Murat F."/>
            <person name="Staton S.E."/>
            <person name="Cottret L."/>
            <person name="Lelandais-Briere C."/>
            <person name="Owens G.L."/>
            <person name="Carrere S."/>
            <person name="Mayjonade B."/>
            <person name="Legrand L."/>
            <person name="Gill N."/>
            <person name="Kane N.C."/>
            <person name="Bowers J.E."/>
            <person name="Hubner S."/>
            <person name="Bellec A."/>
            <person name="Berard A."/>
            <person name="Berges H."/>
            <person name="Blanchet N."/>
            <person name="Boniface M.C."/>
            <person name="Brunel D."/>
            <person name="Catrice O."/>
            <person name="Chaidir N."/>
            <person name="Claudel C."/>
            <person name="Donnadieu C."/>
            <person name="Faraut T."/>
            <person name="Fievet G."/>
            <person name="Helmstetter N."/>
            <person name="King M."/>
            <person name="Knapp S.J."/>
            <person name="Lai Z."/>
            <person name="Le Paslier M.C."/>
            <person name="Lippi Y."/>
            <person name="Lorenzon L."/>
            <person name="Mandel J.R."/>
            <person name="Marage G."/>
            <person name="Marchand G."/>
            <person name="Marquand E."/>
            <person name="Bret-Mestries E."/>
            <person name="Morien E."/>
            <person name="Nambeesan S."/>
            <person name="Nguyen T."/>
            <person name="Pegot-Espagnet P."/>
            <person name="Pouilly N."/>
            <person name="Raftis F."/>
            <person name="Sallet E."/>
            <person name="Schiex T."/>
            <person name="Thomas J."/>
            <person name="Vandecasteele C."/>
            <person name="Vares D."/>
            <person name="Vear F."/>
            <person name="Vautrin S."/>
            <person name="Crespi M."/>
            <person name="Mangin B."/>
            <person name="Burke J.M."/>
            <person name="Salse J."/>
            <person name="Munos S."/>
            <person name="Vincourt P."/>
            <person name="Rieseberg L.H."/>
            <person name="Langlade N.B."/>
        </authorList>
    </citation>
    <scope>NUCLEOTIDE SEQUENCE</scope>
    <source>
        <tissue evidence="2">Leaves</tissue>
    </source>
</reference>
<evidence type="ECO:0000313" key="2">
    <source>
        <dbReference type="EMBL" id="KAF5787945.1"/>
    </source>
</evidence>
<evidence type="ECO:0000313" key="3">
    <source>
        <dbReference type="Proteomes" id="UP000215914"/>
    </source>
</evidence>
<keyword evidence="3" id="KW-1185">Reference proteome</keyword>
<keyword evidence="1" id="KW-1133">Transmembrane helix</keyword>
<proteinExistence type="predicted"/>
<dbReference type="Gramene" id="mRNA:HanXRQr2_Chr10g0458561">
    <property type="protein sequence ID" value="CDS:HanXRQr2_Chr10g0458561.1"/>
    <property type="gene ID" value="HanXRQr2_Chr10g0458561"/>
</dbReference>
<dbReference type="Proteomes" id="UP000215914">
    <property type="component" value="Unassembled WGS sequence"/>
</dbReference>
<dbReference type="EMBL" id="MNCJ02000325">
    <property type="protein sequence ID" value="KAF5787945.1"/>
    <property type="molecule type" value="Genomic_DNA"/>
</dbReference>
<gene>
    <name evidence="2" type="ORF">HanXRQr2_Chr10g0458561</name>
</gene>
<keyword evidence="1" id="KW-0812">Transmembrane</keyword>
<name>A0A9K3I0Z2_HELAN</name>
<accession>A0A9K3I0Z2</accession>
<evidence type="ECO:0000256" key="1">
    <source>
        <dbReference type="SAM" id="Phobius"/>
    </source>
</evidence>
<feature type="transmembrane region" description="Helical" evidence="1">
    <location>
        <begin position="20"/>
        <end position="46"/>
    </location>
</feature>
<dbReference type="AlphaFoldDB" id="A0A9K3I0Z2"/>
<keyword evidence="1" id="KW-0472">Membrane</keyword>